<feature type="region of interest" description="Disordered" evidence="1">
    <location>
        <begin position="316"/>
        <end position="350"/>
    </location>
</feature>
<organism evidence="2 3">
    <name type="scientific">Actinacidiphila guanduensis</name>
    <dbReference type="NCBI Taxonomy" id="310781"/>
    <lineage>
        <taxon>Bacteria</taxon>
        <taxon>Bacillati</taxon>
        <taxon>Actinomycetota</taxon>
        <taxon>Actinomycetes</taxon>
        <taxon>Kitasatosporales</taxon>
        <taxon>Streptomycetaceae</taxon>
        <taxon>Actinacidiphila</taxon>
    </lineage>
</organism>
<feature type="region of interest" description="Disordered" evidence="1">
    <location>
        <begin position="1"/>
        <end position="65"/>
    </location>
</feature>
<dbReference type="EMBL" id="FNIE01000008">
    <property type="protein sequence ID" value="SDO26908.1"/>
    <property type="molecule type" value="Genomic_DNA"/>
</dbReference>
<gene>
    <name evidence="2" type="ORF">SAMN05216259_108359</name>
</gene>
<reference evidence="2 3" key="1">
    <citation type="submission" date="2016-10" db="EMBL/GenBank/DDBJ databases">
        <authorList>
            <person name="de Groot N.N."/>
        </authorList>
    </citation>
    <scope>NUCLEOTIDE SEQUENCE [LARGE SCALE GENOMIC DNA]</scope>
    <source>
        <strain evidence="2 3">CGMCC 4.2022</strain>
    </source>
</reference>
<feature type="compositionally biased region" description="Low complexity" evidence="1">
    <location>
        <begin position="20"/>
        <end position="30"/>
    </location>
</feature>
<dbReference type="AlphaFoldDB" id="A0A1H0I637"/>
<proteinExistence type="predicted"/>
<sequence length="350" mass="37757">MSDTRKNRNGRTDRTRRSRATAARNQRTRTGNQPPTRPDTPPRGTSRTGRGRPPGGKRHRRALRRETPVVVGLLLDEPDFTAMTRYRSFRFDDYGTYLRQVDGLLRSLHAQGTHVAVTLFDPEAYAAYCRATRRPPDTPASRAHYVAEATTTRACLPYARQPLAALRAELAHETERRATLDRATDILMAAGPCPDCGQALADCAFDRASHTLLRLADAIGDGTHHVVCSLPTDDGPPLLAAVHLDATPDGDLDMDDADALAVCTVLAAATVTGRPGGLVARTLHPDGHDTVRGWELCGGEPHPLTEAAVFDAYCTDPSTGDPVPPEPGVRYAAGLPLPPPLPGDLTDPRP</sequence>
<accession>A0A1H0I637</accession>
<dbReference type="STRING" id="310781.SAMN05216259_108359"/>
<dbReference type="RefSeq" id="WP_093785872.1">
    <property type="nucleotide sequence ID" value="NZ_FNIE01000008.1"/>
</dbReference>
<name>A0A1H0I637_9ACTN</name>
<evidence type="ECO:0000256" key="1">
    <source>
        <dbReference type="SAM" id="MobiDB-lite"/>
    </source>
</evidence>
<evidence type="ECO:0000313" key="2">
    <source>
        <dbReference type="EMBL" id="SDO26908.1"/>
    </source>
</evidence>
<dbReference type="Proteomes" id="UP000199341">
    <property type="component" value="Unassembled WGS sequence"/>
</dbReference>
<keyword evidence="3" id="KW-1185">Reference proteome</keyword>
<evidence type="ECO:0000313" key="3">
    <source>
        <dbReference type="Proteomes" id="UP000199341"/>
    </source>
</evidence>
<protein>
    <submittedName>
        <fullName evidence="2">Uncharacterized protein</fullName>
    </submittedName>
</protein>
<feature type="compositionally biased region" description="Basic and acidic residues" evidence="1">
    <location>
        <begin position="1"/>
        <end position="15"/>
    </location>
</feature>